<dbReference type="RefSeq" id="WP_249657411.1">
    <property type="nucleotide sequence ID" value="NZ_JAMFMA010000002.1"/>
</dbReference>
<gene>
    <name evidence="2" type="ORF">M3P19_09395</name>
</gene>
<dbReference type="InterPro" id="IPR034660">
    <property type="entry name" value="DinB/YfiT-like"/>
</dbReference>
<evidence type="ECO:0000313" key="2">
    <source>
        <dbReference type="EMBL" id="MCL6274224.1"/>
    </source>
</evidence>
<protein>
    <submittedName>
        <fullName evidence="2">DinB family protein</fullName>
    </submittedName>
</protein>
<dbReference type="Gene3D" id="1.20.120.450">
    <property type="entry name" value="dinb family like domain"/>
    <property type="match status" value="1"/>
</dbReference>
<dbReference type="SUPFAM" id="SSF109854">
    <property type="entry name" value="DinB/YfiT-like putative metalloenzymes"/>
    <property type="match status" value="1"/>
</dbReference>
<feature type="domain" description="DinB-like" evidence="1">
    <location>
        <begin position="12"/>
        <end position="150"/>
    </location>
</feature>
<proteinExistence type="predicted"/>
<evidence type="ECO:0000259" key="1">
    <source>
        <dbReference type="Pfam" id="PF12867"/>
    </source>
</evidence>
<dbReference type="EMBL" id="JAMFMA010000002">
    <property type="protein sequence ID" value="MCL6274224.1"/>
    <property type="molecule type" value="Genomic_DNA"/>
</dbReference>
<name>A0ABT0PS84_9FLAO</name>
<dbReference type="Proteomes" id="UP001203607">
    <property type="component" value="Unassembled WGS sequence"/>
</dbReference>
<sequence length="175" mass="20354">MNFELNKSIKILERTPAVFRALFQDLDCEWATINEGPKTWSAYDIIGHLIHGERTDWIPRAKIILGDNEDKTFKPFDRFAQETLSKGKSTNELLEEFTRLRQESLQQLKAWKLTDEDLNKKGVHPELGAVTLAQLLSTWTIHDLAHINQLSRVMVKHYANDVGPWKNYIRLLKDL</sequence>
<organism evidence="2 3">
    <name type="scientific">Flagellimonas spongiicola</name>
    <dbReference type="NCBI Taxonomy" id="2942208"/>
    <lineage>
        <taxon>Bacteria</taxon>
        <taxon>Pseudomonadati</taxon>
        <taxon>Bacteroidota</taxon>
        <taxon>Flavobacteriia</taxon>
        <taxon>Flavobacteriales</taxon>
        <taxon>Flavobacteriaceae</taxon>
        <taxon>Flagellimonas</taxon>
    </lineage>
</organism>
<dbReference type="Pfam" id="PF12867">
    <property type="entry name" value="DinB_2"/>
    <property type="match status" value="1"/>
</dbReference>
<keyword evidence="3" id="KW-1185">Reference proteome</keyword>
<accession>A0ABT0PS84</accession>
<evidence type="ECO:0000313" key="3">
    <source>
        <dbReference type="Proteomes" id="UP001203607"/>
    </source>
</evidence>
<comment type="caution">
    <text evidence="2">The sequence shown here is derived from an EMBL/GenBank/DDBJ whole genome shotgun (WGS) entry which is preliminary data.</text>
</comment>
<reference evidence="2 3" key="1">
    <citation type="submission" date="2022-05" db="EMBL/GenBank/DDBJ databases">
        <authorList>
            <person name="Park J.-S."/>
        </authorList>
    </citation>
    <scope>NUCLEOTIDE SEQUENCE [LARGE SCALE GENOMIC DNA]</scope>
    <source>
        <strain evidence="2 3">2012CJ35-5</strain>
    </source>
</reference>
<dbReference type="InterPro" id="IPR024775">
    <property type="entry name" value="DinB-like"/>
</dbReference>